<evidence type="ECO:0000313" key="2">
    <source>
        <dbReference type="EMBL" id="KAK4311344.1"/>
    </source>
</evidence>
<feature type="compositionally biased region" description="Basic and acidic residues" evidence="1">
    <location>
        <begin position="54"/>
        <end position="63"/>
    </location>
</feature>
<evidence type="ECO:0000256" key="1">
    <source>
        <dbReference type="SAM" id="MobiDB-lite"/>
    </source>
</evidence>
<evidence type="ECO:0000313" key="3">
    <source>
        <dbReference type="Proteomes" id="UP001292094"/>
    </source>
</evidence>
<feature type="region of interest" description="Disordered" evidence="1">
    <location>
        <begin position="19"/>
        <end position="84"/>
    </location>
</feature>
<keyword evidence="3" id="KW-1185">Reference proteome</keyword>
<reference evidence="2" key="1">
    <citation type="submission" date="2023-11" db="EMBL/GenBank/DDBJ databases">
        <title>Genome assemblies of two species of porcelain crab, Petrolisthes cinctipes and Petrolisthes manimaculis (Anomura: Porcellanidae).</title>
        <authorList>
            <person name="Angst P."/>
        </authorList>
    </citation>
    <scope>NUCLEOTIDE SEQUENCE</scope>
    <source>
        <strain evidence="2">PB745_02</strain>
        <tissue evidence="2">Gill</tissue>
    </source>
</reference>
<dbReference type="AlphaFoldDB" id="A0AAE1UA74"/>
<dbReference type="Proteomes" id="UP001292094">
    <property type="component" value="Unassembled WGS sequence"/>
</dbReference>
<accession>A0AAE1UA74</accession>
<protein>
    <submittedName>
        <fullName evidence="2">Uncharacterized protein</fullName>
    </submittedName>
</protein>
<organism evidence="2 3">
    <name type="scientific">Petrolisthes manimaculis</name>
    <dbReference type="NCBI Taxonomy" id="1843537"/>
    <lineage>
        <taxon>Eukaryota</taxon>
        <taxon>Metazoa</taxon>
        <taxon>Ecdysozoa</taxon>
        <taxon>Arthropoda</taxon>
        <taxon>Crustacea</taxon>
        <taxon>Multicrustacea</taxon>
        <taxon>Malacostraca</taxon>
        <taxon>Eumalacostraca</taxon>
        <taxon>Eucarida</taxon>
        <taxon>Decapoda</taxon>
        <taxon>Pleocyemata</taxon>
        <taxon>Anomura</taxon>
        <taxon>Galatheoidea</taxon>
        <taxon>Porcellanidae</taxon>
        <taxon>Petrolisthes</taxon>
    </lineage>
</organism>
<feature type="compositionally biased region" description="Basic and acidic residues" evidence="1">
    <location>
        <begin position="35"/>
        <end position="46"/>
    </location>
</feature>
<gene>
    <name evidence="2" type="ORF">Pmani_017144</name>
</gene>
<name>A0AAE1UA74_9EUCA</name>
<comment type="caution">
    <text evidence="2">The sequence shown here is derived from an EMBL/GenBank/DDBJ whole genome shotgun (WGS) entry which is preliminary data.</text>
</comment>
<sequence length="84" mass="9854">MKWSVVEKVWERDGLDDEVKVEGGGRSKERRKKQRKEEEVEGGERSRGRRKKQRKEEEAEGGGRSRGRRKISKCPPVYGRVNKE</sequence>
<proteinExistence type="predicted"/>
<dbReference type="EMBL" id="JAWZYT010001526">
    <property type="protein sequence ID" value="KAK4311344.1"/>
    <property type="molecule type" value="Genomic_DNA"/>
</dbReference>
<feature type="non-terminal residue" evidence="2">
    <location>
        <position position="84"/>
    </location>
</feature>